<reference evidence="2" key="1">
    <citation type="journal article" date="2005" name="Environ. Microbiol.">
        <title>Genetic and functional properties of uncultivated thermophilic crenarchaeotes from a subsurface gold mine as revealed by analysis of genome fragments.</title>
        <authorList>
            <person name="Nunoura T."/>
            <person name="Hirayama H."/>
            <person name="Takami H."/>
            <person name="Oida H."/>
            <person name="Nishi S."/>
            <person name="Shimamura S."/>
            <person name="Suzuki Y."/>
            <person name="Inagaki F."/>
            <person name="Takai K."/>
            <person name="Nealson K.H."/>
            <person name="Horikoshi K."/>
        </authorList>
    </citation>
    <scope>NUCLEOTIDE SEQUENCE</scope>
</reference>
<organism evidence="2">
    <name type="scientific">uncultured Chloroflexota bacterium</name>
    <dbReference type="NCBI Taxonomy" id="166587"/>
    <lineage>
        <taxon>Bacteria</taxon>
        <taxon>Bacillati</taxon>
        <taxon>Chloroflexota</taxon>
        <taxon>environmental samples</taxon>
    </lineage>
</organism>
<dbReference type="Pfam" id="PF13365">
    <property type="entry name" value="Trypsin_2"/>
    <property type="match status" value="1"/>
</dbReference>
<evidence type="ECO:0000313" key="2">
    <source>
        <dbReference type="EMBL" id="BAL53484.1"/>
    </source>
</evidence>
<accession>H5SBE8</accession>
<dbReference type="InterPro" id="IPR009003">
    <property type="entry name" value="Peptidase_S1_PA"/>
</dbReference>
<dbReference type="InterPro" id="IPR027417">
    <property type="entry name" value="P-loop_NTPase"/>
</dbReference>
<dbReference type="EMBL" id="AP011659">
    <property type="protein sequence ID" value="BAL53484.1"/>
    <property type="molecule type" value="Genomic_DNA"/>
</dbReference>
<sequence>MFLSFDSAIVRIRARDGKPLGAGFLAAPDLILTCWHVAQAALHDERLRLDFPTVAPGELLTARLESRDEARDLAALRLETPAPAGCHPVRLVTADDLWEHPCRAFGFPKGYDRGVWAEGKLLDVIGDEGWVQVSSQGDYPIQPGFSGAPLWDTELNGAVGMVVAADSPSRAAFCIPAARLLAFRPDLQAHALPPNPYRGLLAFREQDAALFFGREAVSAEVWEWAQKKPLVALVGPSGSGKSSVALAGVLPRARQNPDWAVTSLRPGREPFRELAAALLPLLEPSLSETDRLLEIPKLSVALERGEIPLTDVLRRILQRTEKTRLLVLLDQAEELYTLCEEAPRRAFLDLWLRALAEPRAPVRLLLTLRADFLSQALLDRALADALQNGTYLLGPMRREDLQAAIVEPARRHDVTFEDGLVERILDEVGEAAGQLPLLEFALTQLWERQERGRLTHAAYEAIGGVEGALTRHAEAVYEGEFDESEREDLRRVFVQLVTPGEGTEDTRRRAARAELGEARWALTRRLADARLVVTGQDAEGRDYAEVSHEALISRWARLVCGAFSTLQPALVERVLRAALQDGTALVLLDALDEAPLSAAERAGFLDGLHRWWQGESHGARPWKGNHLLLTSRPRALPASKFSTFAIQPMRPADLSDLAYHLGKALLRQLAEEGLSLSQSESDSLLEELLRLVERLSRADLSSPFYATLLTVGVLRARSAAGGLKQAESIRQPARLYRFFIAQTLEWERGKPNAPASLPDLETALRALAQLAWGTLGDAELRQSLSLPPLPAADLAAALTFWERSGLIWRDPLSLEWEFVHRGFEQFGRALYLHAAWQQPALAAQVEALQRATLGQEEWDEVWEMVYGL</sequence>
<dbReference type="Pfam" id="PF20703">
    <property type="entry name" value="nSTAND1"/>
    <property type="match status" value="1"/>
</dbReference>
<dbReference type="Gene3D" id="2.40.10.120">
    <property type="match status" value="1"/>
</dbReference>
<dbReference type="InterPro" id="IPR049052">
    <property type="entry name" value="nSTAND1"/>
</dbReference>
<reference evidence="2" key="2">
    <citation type="journal article" date="2012" name="PLoS ONE">
        <title>A Deeply Branching Thermophilic Bacterium with an Ancient Acetyl-CoA Pathway Dominates a Subsurface Ecosystem.</title>
        <authorList>
            <person name="Takami H."/>
            <person name="Noguchi H."/>
            <person name="Takaki Y."/>
            <person name="Uchiyama I."/>
            <person name="Toyoda A."/>
            <person name="Nishi S."/>
            <person name="Chee G.-J."/>
            <person name="Arai W."/>
            <person name="Nunoura T."/>
            <person name="Itoh T."/>
            <person name="Hattori M."/>
            <person name="Takai K."/>
        </authorList>
    </citation>
    <scope>NUCLEOTIDE SEQUENCE</scope>
</reference>
<feature type="domain" description="Novel STAND NTPase 1" evidence="1">
    <location>
        <begin position="196"/>
        <end position="567"/>
    </location>
</feature>
<dbReference type="Gene3D" id="3.40.50.300">
    <property type="entry name" value="P-loop containing nucleotide triphosphate hydrolases"/>
    <property type="match status" value="1"/>
</dbReference>
<evidence type="ECO:0000259" key="1">
    <source>
        <dbReference type="Pfam" id="PF20703"/>
    </source>
</evidence>
<dbReference type="SUPFAM" id="SSF50494">
    <property type="entry name" value="Trypsin-like serine proteases"/>
    <property type="match status" value="1"/>
</dbReference>
<dbReference type="AlphaFoldDB" id="H5SBE8"/>
<name>H5SBE8_9CHLR</name>
<gene>
    <name evidence="2" type="ORF">HGMM_F07C06C06</name>
</gene>
<dbReference type="SUPFAM" id="SSF52540">
    <property type="entry name" value="P-loop containing nucleoside triphosphate hydrolases"/>
    <property type="match status" value="1"/>
</dbReference>
<proteinExistence type="predicted"/>
<protein>
    <recommendedName>
        <fullName evidence="1">Novel STAND NTPase 1 domain-containing protein</fullName>
    </recommendedName>
</protein>